<dbReference type="AlphaFoldDB" id="A0A0P4WB83"/>
<organism evidence="2">
    <name type="scientific">Scylla olivacea</name>
    <name type="common">Orange mud crab</name>
    <name type="synonym">Cancer olivacea</name>
    <dbReference type="NCBI Taxonomy" id="85551"/>
    <lineage>
        <taxon>Eukaryota</taxon>
        <taxon>Metazoa</taxon>
        <taxon>Ecdysozoa</taxon>
        <taxon>Arthropoda</taxon>
        <taxon>Crustacea</taxon>
        <taxon>Multicrustacea</taxon>
        <taxon>Malacostraca</taxon>
        <taxon>Eumalacostraca</taxon>
        <taxon>Eucarida</taxon>
        <taxon>Decapoda</taxon>
        <taxon>Pleocyemata</taxon>
        <taxon>Brachyura</taxon>
        <taxon>Eubrachyura</taxon>
        <taxon>Portunoidea</taxon>
        <taxon>Portunidae</taxon>
        <taxon>Portuninae</taxon>
        <taxon>Scylla</taxon>
    </lineage>
</organism>
<accession>A0A0P4WB83</accession>
<evidence type="ECO:0000313" key="2">
    <source>
        <dbReference type="EMBL" id="JAI63610.1"/>
    </source>
</evidence>
<dbReference type="SUPFAM" id="SSF56112">
    <property type="entry name" value="Protein kinase-like (PK-like)"/>
    <property type="match status" value="1"/>
</dbReference>
<feature type="domain" description="Protein kinase" evidence="1">
    <location>
        <begin position="1"/>
        <end position="191"/>
    </location>
</feature>
<dbReference type="InterPro" id="IPR011009">
    <property type="entry name" value="Kinase-like_dom_sf"/>
</dbReference>
<name>A0A0P4WB83_SCYOL</name>
<dbReference type="GO" id="GO:0004672">
    <property type="term" value="F:protein kinase activity"/>
    <property type="evidence" value="ECO:0007669"/>
    <property type="project" value="InterPro"/>
</dbReference>
<dbReference type="Gene3D" id="1.10.510.10">
    <property type="entry name" value="Transferase(Phosphotransferase) domain 1"/>
    <property type="match status" value="1"/>
</dbReference>
<dbReference type="Pfam" id="PF00069">
    <property type="entry name" value="Pkinase"/>
    <property type="match status" value="1"/>
</dbReference>
<sequence>MKFPGWSRALLHEAQVLQVLAGVAGVPRLYGVTQTAPHVLVMSRCPGISVVELRRRGEVRLCLTALLHLCDIVSAMHERRVIHRDLHGGNILVSSKDTDAGVDVWVVDFGEAVMCAGGEALKVDEAQVMMLVRDTLRGVRQDSDRDIFRRRRNALTNLTNNSLGLHQISSMIRTVLRGTHSGTGAIQSPTL</sequence>
<evidence type="ECO:0000259" key="1">
    <source>
        <dbReference type="PROSITE" id="PS50011"/>
    </source>
</evidence>
<dbReference type="GO" id="GO:0005524">
    <property type="term" value="F:ATP binding"/>
    <property type="evidence" value="ECO:0007669"/>
    <property type="project" value="InterPro"/>
</dbReference>
<dbReference type="PROSITE" id="PS50011">
    <property type="entry name" value="PROTEIN_KINASE_DOM"/>
    <property type="match status" value="1"/>
</dbReference>
<dbReference type="InterPro" id="IPR000719">
    <property type="entry name" value="Prot_kinase_dom"/>
</dbReference>
<reference evidence="2" key="1">
    <citation type="submission" date="2015-09" db="EMBL/GenBank/DDBJ databases">
        <title>Scylla olivacea transcriptome.</title>
        <authorList>
            <person name="Ikhwanuddin M."/>
        </authorList>
    </citation>
    <scope>NUCLEOTIDE SEQUENCE</scope>
</reference>
<protein>
    <recommendedName>
        <fullName evidence="1">Protein kinase domain-containing protein</fullName>
    </recommendedName>
</protein>
<dbReference type="EMBL" id="GDRN01072015">
    <property type="protein sequence ID" value="JAI63610.1"/>
    <property type="molecule type" value="Transcribed_RNA"/>
</dbReference>
<proteinExistence type="predicted"/>